<name>A0A4C1YBE6_EUMVA</name>
<evidence type="ECO:0000313" key="1">
    <source>
        <dbReference type="EMBL" id="GBP72264.1"/>
    </source>
</evidence>
<reference evidence="1 2" key="1">
    <citation type="journal article" date="2019" name="Commun. Biol.">
        <title>The bagworm genome reveals a unique fibroin gene that provides high tensile strength.</title>
        <authorList>
            <person name="Kono N."/>
            <person name="Nakamura H."/>
            <person name="Ohtoshi R."/>
            <person name="Tomita M."/>
            <person name="Numata K."/>
            <person name="Arakawa K."/>
        </authorList>
    </citation>
    <scope>NUCLEOTIDE SEQUENCE [LARGE SCALE GENOMIC DNA]</scope>
</reference>
<evidence type="ECO:0000313" key="2">
    <source>
        <dbReference type="Proteomes" id="UP000299102"/>
    </source>
</evidence>
<gene>
    <name evidence="1" type="ORF">EVAR_103265_1</name>
</gene>
<proteinExistence type="predicted"/>
<accession>A0A4C1YBE6</accession>
<protein>
    <submittedName>
        <fullName evidence="1">Uncharacterized protein</fullName>
    </submittedName>
</protein>
<keyword evidence="2" id="KW-1185">Reference proteome</keyword>
<comment type="caution">
    <text evidence="1">The sequence shown here is derived from an EMBL/GenBank/DDBJ whole genome shotgun (WGS) entry which is preliminary data.</text>
</comment>
<organism evidence="1 2">
    <name type="scientific">Eumeta variegata</name>
    <name type="common">Bagworm moth</name>
    <name type="synonym">Eumeta japonica</name>
    <dbReference type="NCBI Taxonomy" id="151549"/>
    <lineage>
        <taxon>Eukaryota</taxon>
        <taxon>Metazoa</taxon>
        <taxon>Ecdysozoa</taxon>
        <taxon>Arthropoda</taxon>
        <taxon>Hexapoda</taxon>
        <taxon>Insecta</taxon>
        <taxon>Pterygota</taxon>
        <taxon>Neoptera</taxon>
        <taxon>Endopterygota</taxon>
        <taxon>Lepidoptera</taxon>
        <taxon>Glossata</taxon>
        <taxon>Ditrysia</taxon>
        <taxon>Tineoidea</taxon>
        <taxon>Psychidae</taxon>
        <taxon>Oiketicinae</taxon>
        <taxon>Eumeta</taxon>
    </lineage>
</organism>
<sequence length="90" mass="10330">MPPSHFDNMKLILSSAACGVRFDTGCLLITGRIVKWMCPNSARWQKDVISYACRVAAWELANSFQRHMRQRLSNLSWMVLQMLESSCTHP</sequence>
<dbReference type="EMBL" id="BGZK01001139">
    <property type="protein sequence ID" value="GBP72264.1"/>
    <property type="molecule type" value="Genomic_DNA"/>
</dbReference>
<dbReference type="AlphaFoldDB" id="A0A4C1YBE6"/>
<dbReference type="Proteomes" id="UP000299102">
    <property type="component" value="Unassembled WGS sequence"/>
</dbReference>